<proteinExistence type="inferred from homology"/>
<accession>A0AA42DQG7</accession>
<sequence length="207" mass="22586">MTQLSNAIADAVIEALKKEVFIPVEASGRHVHLSAKDAATLFGEGYEFTKIKDLSQPGQYACKERVSIVGPKGTINNVIVLGPLRGDTQIEVSSTDALSLGIKVPIRQSGEIIDTPGITICNGDKTVSANRGLIVAKRHVHMTPEDAKKFNVADGEIVKVKVTGERPVIFEDTVIRVNKNFRTYMHIDYDEANCCGYNKDSFGIILK</sequence>
<dbReference type="GO" id="GO:0046872">
    <property type="term" value="F:metal ion binding"/>
    <property type="evidence" value="ECO:0007669"/>
    <property type="project" value="UniProtKB-KW"/>
</dbReference>
<evidence type="ECO:0000256" key="7">
    <source>
        <dbReference type="ARBA" id="ARBA00022833"/>
    </source>
</evidence>
<evidence type="ECO:0000256" key="6">
    <source>
        <dbReference type="ARBA" id="ARBA00022723"/>
    </source>
</evidence>
<reference evidence="11" key="1">
    <citation type="journal article" date="2023" name="Int. J. Syst. Evol. Microbiol.">
        <title>&lt;i&gt;Holtiella tumoricola&lt;/i&gt; gen. nov. sp. nov., isolated from a human clinical sample.</title>
        <authorList>
            <person name="Allen-Vercoe E."/>
            <person name="Daigneault M.C."/>
            <person name="Vancuren S.J."/>
            <person name="Cochrane K."/>
            <person name="O'Neal L.L."/>
            <person name="Sankaranarayanan K."/>
            <person name="Lawson P.A."/>
        </authorList>
    </citation>
    <scope>NUCLEOTIDE SEQUENCE</scope>
    <source>
        <strain evidence="11">CC70A</strain>
    </source>
</reference>
<dbReference type="RefSeq" id="WP_271012984.1">
    <property type="nucleotide sequence ID" value="NZ_JAQIFT010000059.1"/>
</dbReference>
<comment type="caution">
    <text evidence="11">The sequence shown here is derived from an EMBL/GenBank/DDBJ whole genome shotgun (WGS) entry which is preliminary data.</text>
</comment>
<name>A0AA42DQG7_9FIRM</name>
<keyword evidence="7" id="KW-0862">Zinc</keyword>
<comment type="similarity">
    <text evidence="2 10">Belongs to the PduL family.</text>
</comment>
<dbReference type="GO" id="GO:0016747">
    <property type="term" value="F:acyltransferase activity, transferring groups other than amino-acyl groups"/>
    <property type="evidence" value="ECO:0007669"/>
    <property type="project" value="InterPro"/>
</dbReference>
<evidence type="ECO:0000256" key="9">
    <source>
        <dbReference type="ARBA" id="ARBA00047589"/>
    </source>
</evidence>
<dbReference type="Proteomes" id="UP001169242">
    <property type="component" value="Unassembled WGS sequence"/>
</dbReference>
<comment type="function">
    <text evidence="10">Involved in 1,2-propanediol (1,2-PD) degradation by catalyzing the conversion of propanoyl-CoA to propanoyl-phosphate.</text>
</comment>
<keyword evidence="8 10" id="KW-0012">Acyltransferase</keyword>
<evidence type="ECO:0000256" key="4">
    <source>
        <dbReference type="ARBA" id="ARBA00020837"/>
    </source>
</evidence>
<evidence type="ECO:0000256" key="3">
    <source>
        <dbReference type="ARBA" id="ARBA00012206"/>
    </source>
</evidence>
<dbReference type="EMBL" id="JAQIFT010000059">
    <property type="protein sequence ID" value="MDA3733059.1"/>
    <property type="molecule type" value="Genomic_DNA"/>
</dbReference>
<evidence type="ECO:0000256" key="8">
    <source>
        <dbReference type="ARBA" id="ARBA00023315"/>
    </source>
</evidence>
<dbReference type="Pfam" id="PF06130">
    <property type="entry name" value="PTAC"/>
    <property type="match status" value="1"/>
</dbReference>
<evidence type="ECO:0000256" key="1">
    <source>
        <dbReference type="ARBA" id="ARBA00001947"/>
    </source>
</evidence>
<evidence type="ECO:0000256" key="10">
    <source>
        <dbReference type="PIRNR" id="PIRNR010130"/>
    </source>
</evidence>
<dbReference type="NCBIfam" id="NF040837">
    <property type="entry name" value="BMC_EutD_Gpos"/>
    <property type="match status" value="1"/>
</dbReference>
<dbReference type="InterPro" id="IPR008300">
    <property type="entry name" value="PTAC"/>
</dbReference>
<evidence type="ECO:0000256" key="2">
    <source>
        <dbReference type="ARBA" id="ARBA00007342"/>
    </source>
</evidence>
<protein>
    <recommendedName>
        <fullName evidence="4 10">Phosphate propanoyltransferase</fullName>
        <ecNumber evidence="3 10">2.3.1.222</ecNumber>
    </recommendedName>
</protein>
<keyword evidence="6" id="KW-0479">Metal-binding</keyword>
<dbReference type="PANTHER" id="PTHR39453:SF1">
    <property type="entry name" value="PHOSPHATE PROPANOYLTRANSFERASE"/>
    <property type="match status" value="1"/>
</dbReference>
<dbReference type="PANTHER" id="PTHR39453">
    <property type="entry name" value="PHOSPHATE PROPANOYLTRANSFERASE"/>
    <property type="match status" value="1"/>
</dbReference>
<dbReference type="EC" id="2.3.1.222" evidence="3 10"/>
<comment type="pathway">
    <text evidence="10">Polyol metabolism; 1,2-propanediol degradation.</text>
</comment>
<evidence type="ECO:0000256" key="5">
    <source>
        <dbReference type="ARBA" id="ARBA00022679"/>
    </source>
</evidence>
<evidence type="ECO:0000313" key="11">
    <source>
        <dbReference type="EMBL" id="MDA3733059.1"/>
    </source>
</evidence>
<dbReference type="AlphaFoldDB" id="A0AA42DQG7"/>
<comment type="cofactor">
    <cofactor evidence="1">
        <name>Zn(2+)</name>
        <dbReference type="ChEBI" id="CHEBI:29105"/>
    </cofactor>
</comment>
<dbReference type="NCBIfam" id="NF011652">
    <property type="entry name" value="PRK15070.1"/>
    <property type="match status" value="1"/>
</dbReference>
<keyword evidence="5 10" id="KW-0808">Transferase</keyword>
<gene>
    <name evidence="11" type="primary">eutD</name>
    <name evidence="11" type="ORF">PBV87_16405</name>
</gene>
<organism evidence="11 12">
    <name type="scientific">Holtiella tumoricola</name>
    <dbReference type="NCBI Taxonomy" id="3018743"/>
    <lineage>
        <taxon>Bacteria</taxon>
        <taxon>Bacillati</taxon>
        <taxon>Bacillota</taxon>
        <taxon>Clostridia</taxon>
        <taxon>Lachnospirales</taxon>
        <taxon>Cellulosilyticaceae</taxon>
        <taxon>Holtiella</taxon>
    </lineage>
</organism>
<comment type="catalytic activity">
    <reaction evidence="9 10">
        <text>propanoyl-CoA + phosphate = propanoyl phosphate + CoA</text>
        <dbReference type="Rhea" id="RHEA:28046"/>
        <dbReference type="ChEBI" id="CHEBI:43474"/>
        <dbReference type="ChEBI" id="CHEBI:57287"/>
        <dbReference type="ChEBI" id="CHEBI:57392"/>
        <dbReference type="ChEBI" id="CHEBI:58933"/>
        <dbReference type="EC" id="2.3.1.222"/>
    </reaction>
</comment>
<dbReference type="PIRSF" id="PIRSF010130">
    <property type="entry name" value="PduL"/>
    <property type="match status" value="1"/>
</dbReference>
<keyword evidence="12" id="KW-1185">Reference proteome</keyword>
<evidence type="ECO:0000313" key="12">
    <source>
        <dbReference type="Proteomes" id="UP001169242"/>
    </source>
</evidence>